<organism evidence="2 3">
    <name type="scientific">Zopfia rhizophila CBS 207.26</name>
    <dbReference type="NCBI Taxonomy" id="1314779"/>
    <lineage>
        <taxon>Eukaryota</taxon>
        <taxon>Fungi</taxon>
        <taxon>Dikarya</taxon>
        <taxon>Ascomycota</taxon>
        <taxon>Pezizomycotina</taxon>
        <taxon>Dothideomycetes</taxon>
        <taxon>Dothideomycetes incertae sedis</taxon>
        <taxon>Zopfiaceae</taxon>
        <taxon>Zopfia</taxon>
    </lineage>
</organism>
<evidence type="ECO:0000256" key="1">
    <source>
        <dbReference type="SAM" id="MobiDB-lite"/>
    </source>
</evidence>
<accession>A0A6A6EMM1</accession>
<sequence length="314" mass="36568">MASPKQPRGWGQNIKDFKMKVNSHGYKQTHQQSKGPSQRIKPARRKISKELDNFHGFAEISDDQAIPTGSTNQDFLEDSDTVIFEDDEDIRDFNERANPDWNGDKFEGINLTLTEDVVEKYTMFFAEVGDAPTLGAYPIGIQKQILNHDRHYEKIVHRIFDMAFQYTHKSLEKSPSTMPFWKWLEANQDKDSRDKILGILLHPHTRSFKVRAAIGKRDWKNLSTELQMKPLDREVPNVLGTYHLEGERRYDAATLEKNGRYCGRGIRYNSGHDLWEQSYGVRARLLMYLHIIEAIQRKREQAETTSKVPTQERD</sequence>
<dbReference type="OrthoDB" id="4619081at2759"/>
<evidence type="ECO:0000313" key="2">
    <source>
        <dbReference type="EMBL" id="KAF2192814.1"/>
    </source>
</evidence>
<proteinExistence type="predicted"/>
<dbReference type="AlphaFoldDB" id="A0A6A6EMM1"/>
<protein>
    <submittedName>
        <fullName evidence="2">Uncharacterized protein</fullName>
    </submittedName>
</protein>
<evidence type="ECO:0000313" key="3">
    <source>
        <dbReference type="Proteomes" id="UP000800200"/>
    </source>
</evidence>
<dbReference type="EMBL" id="ML994615">
    <property type="protein sequence ID" value="KAF2192814.1"/>
    <property type="molecule type" value="Genomic_DNA"/>
</dbReference>
<dbReference type="Proteomes" id="UP000800200">
    <property type="component" value="Unassembled WGS sequence"/>
</dbReference>
<name>A0A6A6EMM1_9PEZI</name>
<gene>
    <name evidence="2" type="ORF">K469DRAFT_694852</name>
</gene>
<keyword evidence="3" id="KW-1185">Reference proteome</keyword>
<reference evidence="2" key="1">
    <citation type="journal article" date="2020" name="Stud. Mycol.">
        <title>101 Dothideomycetes genomes: a test case for predicting lifestyles and emergence of pathogens.</title>
        <authorList>
            <person name="Haridas S."/>
            <person name="Albert R."/>
            <person name="Binder M."/>
            <person name="Bloem J."/>
            <person name="Labutti K."/>
            <person name="Salamov A."/>
            <person name="Andreopoulos B."/>
            <person name="Baker S."/>
            <person name="Barry K."/>
            <person name="Bills G."/>
            <person name="Bluhm B."/>
            <person name="Cannon C."/>
            <person name="Castanera R."/>
            <person name="Culley D."/>
            <person name="Daum C."/>
            <person name="Ezra D."/>
            <person name="Gonzalez J."/>
            <person name="Henrissat B."/>
            <person name="Kuo A."/>
            <person name="Liang C."/>
            <person name="Lipzen A."/>
            <person name="Lutzoni F."/>
            <person name="Magnuson J."/>
            <person name="Mondo S."/>
            <person name="Nolan M."/>
            <person name="Ohm R."/>
            <person name="Pangilinan J."/>
            <person name="Park H.-J."/>
            <person name="Ramirez L."/>
            <person name="Alfaro M."/>
            <person name="Sun H."/>
            <person name="Tritt A."/>
            <person name="Yoshinaga Y."/>
            <person name="Zwiers L.-H."/>
            <person name="Turgeon B."/>
            <person name="Goodwin S."/>
            <person name="Spatafora J."/>
            <person name="Crous P."/>
            <person name="Grigoriev I."/>
        </authorList>
    </citation>
    <scope>NUCLEOTIDE SEQUENCE</scope>
    <source>
        <strain evidence="2">CBS 207.26</strain>
    </source>
</reference>
<feature type="compositionally biased region" description="Polar residues" evidence="1">
    <location>
        <begin position="25"/>
        <end position="36"/>
    </location>
</feature>
<feature type="region of interest" description="Disordered" evidence="1">
    <location>
        <begin position="1"/>
        <end position="43"/>
    </location>
</feature>